<dbReference type="PROSITE" id="PS50006">
    <property type="entry name" value="FHA_DOMAIN"/>
    <property type="match status" value="1"/>
</dbReference>
<dbReference type="InterPro" id="IPR019775">
    <property type="entry name" value="WD40_repeat_CS"/>
</dbReference>
<dbReference type="PANTHER" id="PTHR19848:SF8">
    <property type="entry name" value="F-BOX AND WD REPEAT DOMAIN CONTAINING 7"/>
    <property type="match status" value="1"/>
</dbReference>
<keyword evidence="7" id="KW-1185">Reference proteome</keyword>
<feature type="repeat" description="WD" evidence="3">
    <location>
        <begin position="235"/>
        <end position="270"/>
    </location>
</feature>
<evidence type="ECO:0000256" key="4">
    <source>
        <dbReference type="SAM" id="MobiDB-lite"/>
    </source>
</evidence>
<feature type="region of interest" description="Disordered" evidence="4">
    <location>
        <begin position="341"/>
        <end position="374"/>
    </location>
</feature>
<dbReference type="SUPFAM" id="SSF50978">
    <property type="entry name" value="WD40 repeat-like"/>
    <property type="match status" value="1"/>
</dbReference>
<feature type="compositionally biased region" description="Polar residues" evidence="4">
    <location>
        <begin position="615"/>
        <end position="626"/>
    </location>
</feature>
<evidence type="ECO:0000256" key="2">
    <source>
        <dbReference type="ARBA" id="ARBA00022737"/>
    </source>
</evidence>
<dbReference type="OrthoDB" id="687730at2759"/>
<dbReference type="Proteomes" id="UP000092154">
    <property type="component" value="Unassembled WGS sequence"/>
</dbReference>
<dbReference type="PROSITE" id="PS00678">
    <property type="entry name" value="WD_REPEATS_1"/>
    <property type="match status" value="4"/>
</dbReference>
<dbReference type="InterPro" id="IPR001680">
    <property type="entry name" value="WD40_rpt"/>
</dbReference>
<dbReference type="Gene3D" id="2.130.10.10">
    <property type="entry name" value="YVTN repeat-like/Quinoprotein amine dehydrogenase"/>
    <property type="match status" value="3"/>
</dbReference>
<dbReference type="PRINTS" id="PR00320">
    <property type="entry name" value="GPROTEINBRPT"/>
</dbReference>
<feature type="repeat" description="WD" evidence="3">
    <location>
        <begin position="68"/>
        <end position="109"/>
    </location>
</feature>
<dbReference type="SUPFAM" id="SSF49879">
    <property type="entry name" value="SMAD/FHA domain"/>
    <property type="match status" value="1"/>
</dbReference>
<dbReference type="PANTHER" id="PTHR19848">
    <property type="entry name" value="WD40 REPEAT PROTEIN"/>
    <property type="match status" value="1"/>
</dbReference>
<gene>
    <name evidence="6" type="ORF">K503DRAFT_380341</name>
</gene>
<dbReference type="PROSITE" id="PS50294">
    <property type="entry name" value="WD_REPEATS_REGION"/>
    <property type="match status" value="4"/>
</dbReference>
<dbReference type="SMART" id="SM00240">
    <property type="entry name" value="FHA"/>
    <property type="match status" value="1"/>
</dbReference>
<dbReference type="InterPro" id="IPR015943">
    <property type="entry name" value="WD40/YVTN_repeat-like_dom_sf"/>
</dbReference>
<dbReference type="SMART" id="SM00320">
    <property type="entry name" value="WD40"/>
    <property type="match status" value="7"/>
</dbReference>
<dbReference type="PROSITE" id="PS50082">
    <property type="entry name" value="WD_REPEATS_2"/>
    <property type="match status" value="5"/>
</dbReference>
<keyword evidence="2" id="KW-0677">Repeat</keyword>
<sequence length="756" mass="83271">MPRMPSPGAEMKNTQAIKPHQTMRGHADAVTAVAHLPGGRRIITSSLDGSLRLWDLEMGTQIGDAWRDDKDETGVCTIALSPNGKMVASGSGDGTVRLWDVETRKVIAKWGSTKNVCSVGWSADGKRVVSGSGDRTVRVWDVKSGKLALGPIKTGHGYMYAVIYSPDTRKIATGGFNQNAIKIWNATTGKLLSTIEHKHSVRSLAWSSDQKKLISGSFDLIRIFDTATWKEIAILEGRTGVVYSLSLFQNDRLLASASDKKTARLWNLDTNLPVGPPLHHEYHVKSAAISDDGKRVVTGCGDKNAYVWNVETILRYAGLEDLLSIPYVIARKLLAVETSQQETHTSSLHPTSTSDPSISSKFSFSSAPSSSSNTTASILYPTSIARNVHRQRTSHQFQQNVTKCKDDEIIYDPSFSETCAIAPTPSRELAYLPSDPLLVLTNVTSRSTESNDTHDELCSGQLGEGNPSANISYINDKNVAPSHRIRLVPHFFFLRFEPISCDLRDGDTPLRIGRFIDCQAVNPVATDKLAFKSKTVSWAHAEIWSDNGKINIKDTKSSGGTFVNHLRLSPADSESIPHQLKDGDIVQLGVDYQDHTGEVHKSVKFTIEIGRESQVPTNDFNSSSDPTAYFDTPASAHSTSNYEEEENEWGEDNQNEEVQCKTCTPPYSNSTATEEQTRQESTHASDSLQDLTDQLQGRSNYPITSGGFGDIWKCELVKLNETVQVAVKTIRAFESDNDDLMRKNSRVSLLSWRTSL</sequence>
<feature type="repeat" description="WD" evidence="3">
    <location>
        <begin position="277"/>
        <end position="312"/>
    </location>
</feature>
<feature type="compositionally biased region" description="Polar residues" evidence="4">
    <location>
        <begin position="661"/>
        <end position="674"/>
    </location>
</feature>
<name>A0A1B7MRN0_9AGAM</name>
<feature type="compositionally biased region" description="Low complexity" evidence="4">
    <location>
        <begin position="343"/>
        <end position="374"/>
    </location>
</feature>
<feature type="repeat" description="WD" evidence="3">
    <location>
        <begin position="109"/>
        <end position="150"/>
    </location>
</feature>
<evidence type="ECO:0000313" key="7">
    <source>
        <dbReference type="Proteomes" id="UP000092154"/>
    </source>
</evidence>
<evidence type="ECO:0000256" key="3">
    <source>
        <dbReference type="PROSITE-ProRule" id="PRU00221"/>
    </source>
</evidence>
<dbReference type="CDD" id="cd00200">
    <property type="entry name" value="WD40"/>
    <property type="match status" value="1"/>
</dbReference>
<dbReference type="AlphaFoldDB" id="A0A1B7MRN0"/>
<dbReference type="InterPro" id="IPR008984">
    <property type="entry name" value="SMAD_FHA_dom_sf"/>
</dbReference>
<feature type="repeat" description="WD" evidence="3">
    <location>
        <begin position="23"/>
        <end position="64"/>
    </location>
</feature>
<evidence type="ECO:0000313" key="6">
    <source>
        <dbReference type="EMBL" id="OAX35237.1"/>
    </source>
</evidence>
<proteinExistence type="predicted"/>
<feature type="region of interest" description="Disordered" evidence="4">
    <location>
        <begin position="615"/>
        <end position="687"/>
    </location>
</feature>
<dbReference type="Gene3D" id="2.60.200.20">
    <property type="match status" value="1"/>
</dbReference>
<dbReference type="Pfam" id="PF00400">
    <property type="entry name" value="WD40"/>
    <property type="match status" value="7"/>
</dbReference>
<dbReference type="Pfam" id="PF00498">
    <property type="entry name" value="FHA"/>
    <property type="match status" value="1"/>
</dbReference>
<evidence type="ECO:0000259" key="5">
    <source>
        <dbReference type="PROSITE" id="PS50006"/>
    </source>
</evidence>
<evidence type="ECO:0000256" key="1">
    <source>
        <dbReference type="ARBA" id="ARBA00022574"/>
    </source>
</evidence>
<protein>
    <submittedName>
        <fullName evidence="6">WD40 repeat-like protein</fullName>
    </submittedName>
</protein>
<reference evidence="6 7" key="1">
    <citation type="submission" date="2016-06" db="EMBL/GenBank/DDBJ databases">
        <title>Comparative genomics of the ectomycorrhizal sister species Rhizopogon vinicolor and Rhizopogon vesiculosus (Basidiomycota: Boletales) reveals a divergence of the mating type B locus.</title>
        <authorList>
            <consortium name="DOE Joint Genome Institute"/>
            <person name="Mujic A.B."/>
            <person name="Kuo A."/>
            <person name="Tritt A."/>
            <person name="Lipzen A."/>
            <person name="Chen C."/>
            <person name="Johnson J."/>
            <person name="Sharma A."/>
            <person name="Barry K."/>
            <person name="Grigoriev I.V."/>
            <person name="Spatafora J.W."/>
        </authorList>
    </citation>
    <scope>NUCLEOTIDE SEQUENCE [LARGE SCALE GENOMIC DNA]</scope>
    <source>
        <strain evidence="6 7">AM-OR11-026</strain>
    </source>
</reference>
<feature type="domain" description="FHA" evidence="5">
    <location>
        <begin position="510"/>
        <end position="568"/>
    </location>
</feature>
<keyword evidence="1 3" id="KW-0853">WD repeat</keyword>
<dbReference type="STRING" id="1314800.A0A1B7MRN0"/>
<feature type="region of interest" description="Disordered" evidence="4">
    <location>
        <begin position="1"/>
        <end position="21"/>
    </location>
</feature>
<dbReference type="InParanoid" id="A0A1B7MRN0"/>
<dbReference type="InterPro" id="IPR036322">
    <property type="entry name" value="WD40_repeat_dom_sf"/>
</dbReference>
<accession>A0A1B7MRN0</accession>
<organism evidence="6 7">
    <name type="scientific">Rhizopogon vinicolor AM-OR11-026</name>
    <dbReference type="NCBI Taxonomy" id="1314800"/>
    <lineage>
        <taxon>Eukaryota</taxon>
        <taxon>Fungi</taxon>
        <taxon>Dikarya</taxon>
        <taxon>Basidiomycota</taxon>
        <taxon>Agaricomycotina</taxon>
        <taxon>Agaricomycetes</taxon>
        <taxon>Agaricomycetidae</taxon>
        <taxon>Boletales</taxon>
        <taxon>Suillineae</taxon>
        <taxon>Rhizopogonaceae</taxon>
        <taxon>Rhizopogon</taxon>
    </lineage>
</organism>
<feature type="compositionally biased region" description="Acidic residues" evidence="4">
    <location>
        <begin position="642"/>
        <end position="655"/>
    </location>
</feature>
<dbReference type="InterPro" id="IPR000253">
    <property type="entry name" value="FHA_dom"/>
</dbReference>
<dbReference type="EMBL" id="KV448518">
    <property type="protein sequence ID" value="OAX35237.1"/>
    <property type="molecule type" value="Genomic_DNA"/>
</dbReference>
<dbReference type="InterPro" id="IPR020472">
    <property type="entry name" value="WD40_PAC1"/>
</dbReference>